<evidence type="ECO:0000256" key="13">
    <source>
        <dbReference type="ARBA" id="ARBA00023170"/>
    </source>
</evidence>
<sequence>QSFSPLPHSRRLQCYVKLTNCLSNDSFVEKRKHRGKKMRNKKKKKRKDMFIEDGNSNSTSLSAGTEGVPSELDVGSGARRRKHKNKLKKQRNKLLIEDGDKDEKKQSEFPGKLKKEKKPKSDKSTEEKLKKEKKKRKEKKKLKQELARQGNKKTGEDKQKSNTYSLDTDISEKSRYINTLQQGIQGPELSPVTSSSSEAQIYKNRATDNNDENLELLKNEIIAGDLSSLFTPQIKEVVNHVMKISTADNEISLTPIKENTIEKTKNSSMESQKENEISLPETVVPTSERTVNVTSYKFEENTTNIESNNVTLMNSIVVTEISGLQDIETTTVSGREGDLSCLLGIFLPAPSVGNAEIKYMRGKYLEAEYECLPNFKLKPENAPRLICNKRQWLGELPECQPTTKNNTVLKYPSNKILNGSEGCGRNRGGCDQLCTVVDGKPTCSCFRGFKLETTTCHDINECTNSNGGCEESCHNKPGSYHCGCLHGFRLAANGKTCLDINECLLRNGHGPCQDTCHNLPGSYACSCEGIEGTRLAADNHTCEDLDECTRSNAGCSHTCLNTLGRAFCLCPPGFMLGTDWKTCHDIDECADPELQEGERCTIGCVNTLGSYQCVGLRDQAPDDVPLPTTTQATTTPTTTTTSPEPVVCLPGFEIGPFGSCKDVDECSTNNGGCSHTCKNTLGSVFCLCPPGFMLENDWKTCKEMDVRTTEKPKIAVICPPGHVATLGGRCKDIDECRIQNGGCMQGCVNIKGSFRCICGRGFYLAGDGKTCVEERVDVVCPPLPTPSYGYLHCTRRVFMVAPERWRARWRRRIVNHAGAVCELRCPHGYKVHGEYRKVCESNGTWAGPEDGFCMRKVL</sequence>
<feature type="region of interest" description="Disordered" evidence="17">
    <location>
        <begin position="624"/>
        <end position="643"/>
    </location>
</feature>
<protein>
    <submittedName>
        <fullName evidence="20">Uncharacterized protein</fullName>
    </submittedName>
</protein>
<gene>
    <name evidence="20" type="ORF">L9F63_008888</name>
</gene>
<keyword evidence="7" id="KW-0812">Transmembrane</keyword>
<feature type="domain" description="EGF-like" evidence="18">
    <location>
        <begin position="544"/>
        <end position="584"/>
    </location>
</feature>
<dbReference type="SMART" id="SM00032">
    <property type="entry name" value="CCP"/>
    <property type="match status" value="2"/>
</dbReference>
<dbReference type="Gene3D" id="2.10.25.10">
    <property type="entry name" value="Laminin"/>
    <property type="match status" value="7"/>
</dbReference>
<dbReference type="FunFam" id="2.10.25.10:FF:000009">
    <property type="entry name" value="Low-density lipoprotein receptor isoform 1"/>
    <property type="match status" value="1"/>
</dbReference>
<feature type="compositionally biased region" description="Low complexity" evidence="17">
    <location>
        <begin position="625"/>
        <end position="643"/>
    </location>
</feature>
<evidence type="ECO:0000259" key="18">
    <source>
        <dbReference type="PROSITE" id="PS50026"/>
    </source>
</evidence>
<accession>A0AAD7Z3E5</accession>
<organism evidence="20 21">
    <name type="scientific">Diploptera punctata</name>
    <name type="common">Pacific beetle cockroach</name>
    <dbReference type="NCBI Taxonomy" id="6984"/>
    <lineage>
        <taxon>Eukaryota</taxon>
        <taxon>Metazoa</taxon>
        <taxon>Ecdysozoa</taxon>
        <taxon>Arthropoda</taxon>
        <taxon>Hexapoda</taxon>
        <taxon>Insecta</taxon>
        <taxon>Pterygota</taxon>
        <taxon>Neoptera</taxon>
        <taxon>Polyneoptera</taxon>
        <taxon>Dictyoptera</taxon>
        <taxon>Blattodea</taxon>
        <taxon>Blaberoidea</taxon>
        <taxon>Blaberidae</taxon>
        <taxon>Diplopterinae</taxon>
        <taxon>Diploptera</taxon>
    </lineage>
</organism>
<dbReference type="PROSITE" id="PS50923">
    <property type="entry name" value="SUSHI"/>
    <property type="match status" value="1"/>
</dbReference>
<dbReference type="InterPro" id="IPR009030">
    <property type="entry name" value="Growth_fac_rcpt_cys_sf"/>
</dbReference>
<evidence type="ECO:0000313" key="21">
    <source>
        <dbReference type="Proteomes" id="UP001233999"/>
    </source>
</evidence>
<proteinExistence type="inferred from homology"/>
<dbReference type="Gene3D" id="2.10.70.10">
    <property type="entry name" value="Complement Module, domain 1"/>
    <property type="match status" value="1"/>
</dbReference>
<dbReference type="SUPFAM" id="SSF57184">
    <property type="entry name" value="Growth factor receptor domain"/>
    <property type="match status" value="2"/>
</dbReference>
<feature type="domain" description="Sushi" evidence="19">
    <location>
        <begin position="778"/>
        <end position="855"/>
    </location>
</feature>
<feature type="compositionally biased region" description="Basic residues" evidence="17">
    <location>
        <begin position="131"/>
        <end position="142"/>
    </location>
</feature>
<evidence type="ECO:0000256" key="11">
    <source>
        <dbReference type="ARBA" id="ARBA00023136"/>
    </source>
</evidence>
<feature type="non-terminal residue" evidence="20">
    <location>
        <position position="858"/>
    </location>
</feature>
<dbReference type="FunFam" id="2.10.25.10:FF:000240">
    <property type="entry name" value="Vitamin K-dependent protein S"/>
    <property type="match status" value="1"/>
</dbReference>
<feature type="region of interest" description="Disordered" evidence="17">
    <location>
        <begin position="29"/>
        <end position="169"/>
    </location>
</feature>
<name>A0AAD7Z3E5_DIPPU</name>
<evidence type="ECO:0000256" key="6">
    <source>
        <dbReference type="ARBA" id="ARBA00022583"/>
    </source>
</evidence>
<dbReference type="InterPro" id="IPR052235">
    <property type="entry name" value="Nephronectin_domain"/>
</dbReference>
<dbReference type="PROSITE" id="PS50026">
    <property type="entry name" value="EGF_3"/>
    <property type="match status" value="2"/>
</dbReference>
<evidence type="ECO:0000256" key="15">
    <source>
        <dbReference type="PROSITE-ProRule" id="PRU00076"/>
    </source>
</evidence>
<comment type="caution">
    <text evidence="15">Lacks conserved residue(s) required for the propagation of feature annotation.</text>
</comment>
<keyword evidence="9" id="KW-0677">Repeat</keyword>
<keyword evidence="4" id="KW-0964">Secreted</keyword>
<dbReference type="InterPro" id="IPR049883">
    <property type="entry name" value="NOTCH1_EGF-like"/>
</dbReference>
<comment type="caution">
    <text evidence="20">The sequence shown here is derived from an EMBL/GenBank/DDBJ whole genome shotgun (WGS) entry which is preliminary data.</text>
</comment>
<feature type="compositionally biased region" description="Basic residues" evidence="17">
    <location>
        <begin position="30"/>
        <end position="47"/>
    </location>
</feature>
<dbReference type="SMART" id="SM00181">
    <property type="entry name" value="EGF"/>
    <property type="match status" value="6"/>
</dbReference>
<evidence type="ECO:0000256" key="17">
    <source>
        <dbReference type="SAM" id="MobiDB-lite"/>
    </source>
</evidence>
<evidence type="ECO:0000256" key="7">
    <source>
        <dbReference type="ARBA" id="ARBA00022692"/>
    </source>
</evidence>
<dbReference type="SMART" id="SM00179">
    <property type="entry name" value="EGF_CA"/>
    <property type="match status" value="6"/>
</dbReference>
<evidence type="ECO:0000256" key="1">
    <source>
        <dbReference type="ARBA" id="ARBA00004479"/>
    </source>
</evidence>
<keyword evidence="21" id="KW-1185">Reference proteome</keyword>
<dbReference type="Pfam" id="PF00084">
    <property type="entry name" value="Sushi"/>
    <property type="match status" value="2"/>
</dbReference>
<dbReference type="Pfam" id="PF12662">
    <property type="entry name" value="cEGF"/>
    <property type="match status" value="1"/>
</dbReference>
<keyword evidence="4" id="KW-0272">Extracellular matrix</keyword>
<dbReference type="SUPFAM" id="SSF57196">
    <property type="entry name" value="EGF/Laminin"/>
    <property type="match status" value="2"/>
</dbReference>
<keyword evidence="6" id="KW-0254">Endocytosis</keyword>
<dbReference type="FunFam" id="2.10.25.10:FF:000037">
    <property type="entry name" value="Signal peptide, CUB domain and EGF-like domain-containing 2"/>
    <property type="match status" value="2"/>
</dbReference>
<evidence type="ECO:0000256" key="5">
    <source>
        <dbReference type="ARBA" id="ARBA00022536"/>
    </source>
</evidence>
<evidence type="ECO:0000256" key="10">
    <source>
        <dbReference type="ARBA" id="ARBA00022989"/>
    </source>
</evidence>
<dbReference type="InterPro" id="IPR000436">
    <property type="entry name" value="Sushi_SCR_CCP_dom"/>
</dbReference>
<dbReference type="GO" id="GO:0016020">
    <property type="term" value="C:membrane"/>
    <property type="evidence" value="ECO:0007669"/>
    <property type="project" value="UniProtKB-SubCell"/>
</dbReference>
<evidence type="ECO:0000256" key="2">
    <source>
        <dbReference type="ARBA" id="ARBA00004498"/>
    </source>
</evidence>
<dbReference type="CDD" id="cd00033">
    <property type="entry name" value="CCP"/>
    <property type="match status" value="1"/>
</dbReference>
<evidence type="ECO:0000259" key="19">
    <source>
        <dbReference type="PROSITE" id="PS50923"/>
    </source>
</evidence>
<evidence type="ECO:0000256" key="3">
    <source>
        <dbReference type="ARBA" id="ARBA00006127"/>
    </source>
</evidence>
<dbReference type="PANTHER" id="PTHR24050:SF27">
    <property type="entry name" value="FIBRILLIN-1"/>
    <property type="match status" value="1"/>
</dbReference>
<dbReference type="Pfam" id="PF07645">
    <property type="entry name" value="EGF_CA"/>
    <property type="match status" value="2"/>
</dbReference>
<dbReference type="InterPro" id="IPR026823">
    <property type="entry name" value="cEGF"/>
</dbReference>
<dbReference type="GO" id="GO:0006897">
    <property type="term" value="P:endocytosis"/>
    <property type="evidence" value="ECO:0007669"/>
    <property type="project" value="UniProtKB-KW"/>
</dbReference>
<keyword evidence="14" id="KW-0325">Glycoprotein</keyword>
<keyword evidence="8" id="KW-0732">Signal</keyword>
<dbReference type="EMBL" id="JASPKZ010010684">
    <property type="protein sequence ID" value="KAJ9573725.1"/>
    <property type="molecule type" value="Genomic_DNA"/>
</dbReference>
<dbReference type="Proteomes" id="UP001233999">
    <property type="component" value="Unassembled WGS sequence"/>
</dbReference>
<evidence type="ECO:0000256" key="16">
    <source>
        <dbReference type="PROSITE-ProRule" id="PRU00302"/>
    </source>
</evidence>
<evidence type="ECO:0000256" key="14">
    <source>
        <dbReference type="ARBA" id="ARBA00023180"/>
    </source>
</evidence>
<comment type="similarity">
    <text evidence="3">Belongs to the fibulin family.</text>
</comment>
<dbReference type="InterPro" id="IPR000742">
    <property type="entry name" value="EGF"/>
</dbReference>
<feature type="non-terminal residue" evidence="20">
    <location>
        <position position="1"/>
    </location>
</feature>
<keyword evidence="13" id="KW-0675">Receptor</keyword>
<evidence type="ECO:0000256" key="9">
    <source>
        <dbReference type="ARBA" id="ARBA00022737"/>
    </source>
</evidence>
<dbReference type="PROSITE" id="PS01186">
    <property type="entry name" value="EGF_2"/>
    <property type="match status" value="4"/>
</dbReference>
<keyword evidence="11" id="KW-0472">Membrane</keyword>
<comment type="subcellular location">
    <subcellularLocation>
        <location evidence="1">Membrane</location>
        <topology evidence="1">Single-pass type I membrane protein</topology>
    </subcellularLocation>
    <subcellularLocation>
        <location evidence="2">Secreted</location>
        <location evidence="2">Extracellular space</location>
        <location evidence="2">Extracellular matrix</location>
    </subcellularLocation>
</comment>
<feature type="compositionally biased region" description="Basic and acidic residues" evidence="17">
    <location>
        <begin position="94"/>
        <end position="130"/>
    </location>
</feature>
<evidence type="ECO:0000256" key="12">
    <source>
        <dbReference type="ARBA" id="ARBA00023157"/>
    </source>
</evidence>
<keyword evidence="5 15" id="KW-0245">EGF-like domain</keyword>
<reference evidence="20" key="1">
    <citation type="journal article" date="2023" name="IScience">
        <title>Live-bearing cockroach genome reveals convergent evolutionary mechanisms linked to viviparity in insects and beyond.</title>
        <authorList>
            <person name="Fouks B."/>
            <person name="Harrison M.C."/>
            <person name="Mikhailova A.A."/>
            <person name="Marchal E."/>
            <person name="English S."/>
            <person name="Carruthers M."/>
            <person name="Jennings E.C."/>
            <person name="Chiamaka E.L."/>
            <person name="Frigard R.A."/>
            <person name="Pippel M."/>
            <person name="Attardo G.M."/>
            <person name="Benoit J.B."/>
            <person name="Bornberg-Bauer E."/>
            <person name="Tobe S.S."/>
        </authorList>
    </citation>
    <scope>NUCLEOTIDE SEQUENCE</scope>
    <source>
        <strain evidence="20">Stay&amp;Tobe</strain>
    </source>
</reference>
<keyword evidence="12" id="KW-1015">Disulfide bond</keyword>
<dbReference type="PANTHER" id="PTHR24050">
    <property type="entry name" value="PA14 DOMAIN-CONTAINING PROTEIN"/>
    <property type="match status" value="1"/>
</dbReference>
<evidence type="ECO:0000256" key="4">
    <source>
        <dbReference type="ARBA" id="ARBA00022530"/>
    </source>
</evidence>
<reference evidence="20" key="2">
    <citation type="submission" date="2023-05" db="EMBL/GenBank/DDBJ databases">
        <authorList>
            <person name="Fouks B."/>
        </authorList>
    </citation>
    <scope>NUCLEOTIDE SEQUENCE</scope>
    <source>
        <strain evidence="20">Stay&amp;Tobe</strain>
        <tissue evidence="20">Testes</tissue>
    </source>
</reference>
<dbReference type="CDD" id="cd00054">
    <property type="entry name" value="EGF_CA"/>
    <property type="match status" value="5"/>
</dbReference>
<evidence type="ECO:0000313" key="20">
    <source>
        <dbReference type="EMBL" id="KAJ9573725.1"/>
    </source>
</evidence>
<feature type="compositionally biased region" description="Basic residues" evidence="17">
    <location>
        <begin position="78"/>
        <end position="92"/>
    </location>
</feature>
<feature type="domain" description="EGF-like" evidence="18">
    <location>
        <begin position="662"/>
        <end position="702"/>
    </location>
</feature>
<dbReference type="GO" id="GO:0005509">
    <property type="term" value="F:calcium ion binding"/>
    <property type="evidence" value="ECO:0007669"/>
    <property type="project" value="InterPro"/>
</dbReference>
<feature type="compositionally biased region" description="Polar residues" evidence="17">
    <location>
        <begin position="54"/>
        <end position="63"/>
    </location>
</feature>
<dbReference type="InterPro" id="IPR018097">
    <property type="entry name" value="EGF_Ca-bd_CS"/>
</dbReference>
<dbReference type="PROSITE" id="PS01187">
    <property type="entry name" value="EGF_CA"/>
    <property type="match status" value="2"/>
</dbReference>
<keyword evidence="16" id="KW-0768">Sushi</keyword>
<evidence type="ECO:0000256" key="8">
    <source>
        <dbReference type="ARBA" id="ARBA00022729"/>
    </source>
</evidence>
<dbReference type="Pfam" id="PF14670">
    <property type="entry name" value="FXa_inhibition"/>
    <property type="match status" value="2"/>
</dbReference>
<dbReference type="AlphaFoldDB" id="A0AAD7Z3E5"/>
<keyword evidence="10" id="KW-1133">Transmembrane helix</keyword>
<dbReference type="InterPro" id="IPR001881">
    <property type="entry name" value="EGF-like_Ca-bd_dom"/>
</dbReference>